<evidence type="ECO:0000259" key="4">
    <source>
        <dbReference type="Pfam" id="PF03358"/>
    </source>
</evidence>
<accession>A0A917IY06</accession>
<keyword evidence="6" id="KW-1185">Reference proteome</keyword>
<comment type="caution">
    <text evidence="5">The sequence shown here is derived from an EMBL/GenBank/DDBJ whole genome shotgun (WGS) entry which is preliminary data.</text>
</comment>
<evidence type="ECO:0000256" key="1">
    <source>
        <dbReference type="ARBA" id="ARBA00022630"/>
    </source>
</evidence>
<keyword evidence="1" id="KW-0285">Flavoprotein</keyword>
<gene>
    <name evidence="5" type="ORF">GCM10007359_17870</name>
</gene>
<dbReference type="InterPro" id="IPR029039">
    <property type="entry name" value="Flavoprotein-like_sf"/>
</dbReference>
<dbReference type="Pfam" id="PF03358">
    <property type="entry name" value="FMN_red"/>
    <property type="match status" value="1"/>
</dbReference>
<evidence type="ECO:0000256" key="3">
    <source>
        <dbReference type="ARBA" id="ARBA00023002"/>
    </source>
</evidence>
<feature type="domain" description="NADPH-dependent FMN reductase-like" evidence="4">
    <location>
        <begin position="4"/>
        <end position="145"/>
    </location>
</feature>
<dbReference type="GO" id="GO:0016491">
    <property type="term" value="F:oxidoreductase activity"/>
    <property type="evidence" value="ECO:0007669"/>
    <property type="project" value="UniProtKB-KW"/>
</dbReference>
<dbReference type="Gene3D" id="3.40.50.360">
    <property type="match status" value="1"/>
</dbReference>
<sequence>MITGGGSRNSVSGLLAEKILKQTLAELNQRGIEAQHVTHHLGEYAYDMAEMLSDDLPSTTLAEVFEDVRSATGIITVAPVFKASYSGVFKLFWDLTEDGDVENTPVLLAATGGSARHALVLDYALRPLFSYLGADSISRGVYATPDQVSDYDRQGQRVQARLMKASAELARKVAAAAS</sequence>
<evidence type="ECO:0000313" key="5">
    <source>
        <dbReference type="EMBL" id="GGH65032.1"/>
    </source>
</evidence>
<reference evidence="5 6" key="1">
    <citation type="journal article" date="2014" name="Int. J. Syst. Evol. Microbiol.">
        <title>Complete genome sequence of Corynebacterium casei LMG S-19264T (=DSM 44701T), isolated from a smear-ripened cheese.</title>
        <authorList>
            <consortium name="US DOE Joint Genome Institute (JGI-PGF)"/>
            <person name="Walter F."/>
            <person name="Albersmeier A."/>
            <person name="Kalinowski J."/>
            <person name="Ruckert C."/>
        </authorList>
    </citation>
    <scope>NUCLEOTIDE SEQUENCE [LARGE SCALE GENOMIC DNA]</scope>
    <source>
        <strain evidence="5 6">CCM 8669</strain>
    </source>
</reference>
<dbReference type="Proteomes" id="UP000600171">
    <property type="component" value="Unassembled WGS sequence"/>
</dbReference>
<keyword evidence="2" id="KW-0288">FMN</keyword>
<dbReference type="EMBL" id="BMDC01000003">
    <property type="protein sequence ID" value="GGH65032.1"/>
    <property type="molecule type" value="Genomic_DNA"/>
</dbReference>
<evidence type="ECO:0000256" key="2">
    <source>
        <dbReference type="ARBA" id="ARBA00022643"/>
    </source>
</evidence>
<dbReference type="SUPFAM" id="SSF52218">
    <property type="entry name" value="Flavoproteins"/>
    <property type="match status" value="1"/>
</dbReference>
<name>A0A917IY06_9MICC</name>
<protein>
    <submittedName>
        <fullName evidence="5">Flavoprotein</fullName>
    </submittedName>
</protein>
<evidence type="ECO:0000313" key="6">
    <source>
        <dbReference type="Proteomes" id="UP000600171"/>
    </source>
</evidence>
<dbReference type="PANTHER" id="PTHR43408">
    <property type="entry name" value="FMN REDUCTASE (NADPH)"/>
    <property type="match status" value="1"/>
</dbReference>
<dbReference type="InterPro" id="IPR005025">
    <property type="entry name" value="FMN_Rdtase-like_dom"/>
</dbReference>
<dbReference type="AlphaFoldDB" id="A0A917IY06"/>
<organism evidence="5 6">
    <name type="scientific">Rothia aerolata</name>
    <dbReference type="NCBI Taxonomy" id="1812262"/>
    <lineage>
        <taxon>Bacteria</taxon>
        <taxon>Bacillati</taxon>
        <taxon>Actinomycetota</taxon>
        <taxon>Actinomycetes</taxon>
        <taxon>Micrococcales</taxon>
        <taxon>Micrococcaceae</taxon>
        <taxon>Rothia</taxon>
    </lineage>
</organism>
<proteinExistence type="predicted"/>
<keyword evidence="3" id="KW-0560">Oxidoreductase</keyword>
<dbReference type="InterPro" id="IPR051814">
    <property type="entry name" value="NAD(P)H-dep_FMN_reductase"/>
</dbReference>
<dbReference type="PANTHER" id="PTHR43408:SF2">
    <property type="entry name" value="FMN REDUCTASE (NADPH)"/>
    <property type="match status" value="1"/>
</dbReference>